<name>A0A7S1UIG9_9STRA</name>
<evidence type="ECO:0000256" key="2">
    <source>
        <dbReference type="ARBA" id="ARBA00022737"/>
    </source>
</evidence>
<organism evidence="3">
    <name type="scientific">Phaeomonas parva</name>
    <dbReference type="NCBI Taxonomy" id="124430"/>
    <lineage>
        <taxon>Eukaryota</taxon>
        <taxon>Sar</taxon>
        <taxon>Stramenopiles</taxon>
        <taxon>Ochrophyta</taxon>
        <taxon>Pinguiophyceae</taxon>
        <taxon>Pinguiochrysidales</taxon>
        <taxon>Pinguiochrysidaceae</taxon>
        <taxon>Phaeomonas</taxon>
    </lineage>
</organism>
<keyword evidence="2" id="KW-0677">Repeat</keyword>
<evidence type="ECO:0008006" key="4">
    <source>
        <dbReference type="Google" id="ProtNLM"/>
    </source>
</evidence>
<dbReference type="Gene3D" id="1.25.40.10">
    <property type="entry name" value="Tetratricopeptide repeat domain"/>
    <property type="match status" value="1"/>
</dbReference>
<dbReference type="SMART" id="SM00671">
    <property type="entry name" value="SEL1"/>
    <property type="match status" value="5"/>
</dbReference>
<reference evidence="3" key="1">
    <citation type="submission" date="2021-01" db="EMBL/GenBank/DDBJ databases">
        <authorList>
            <person name="Corre E."/>
            <person name="Pelletier E."/>
            <person name="Niang G."/>
            <person name="Scheremetjew M."/>
            <person name="Finn R."/>
            <person name="Kale V."/>
            <person name="Holt S."/>
            <person name="Cochrane G."/>
            <person name="Meng A."/>
            <person name="Brown T."/>
            <person name="Cohen L."/>
        </authorList>
    </citation>
    <scope>NUCLEOTIDE SEQUENCE</scope>
    <source>
        <strain evidence="3">CCMP2877</strain>
    </source>
</reference>
<proteinExistence type="inferred from homology"/>
<dbReference type="Pfam" id="PF08238">
    <property type="entry name" value="Sel1"/>
    <property type="match status" value="3"/>
</dbReference>
<dbReference type="InterPro" id="IPR006597">
    <property type="entry name" value="Sel1-like"/>
</dbReference>
<dbReference type="SUPFAM" id="SSF81901">
    <property type="entry name" value="HCP-like"/>
    <property type="match status" value="2"/>
</dbReference>
<protein>
    <recommendedName>
        <fullName evidence="4">Beta-lactamase</fullName>
    </recommendedName>
</protein>
<sequence>MEVKALDEDYQTRMAGFEADCADGKGDGYSCQSAGEFFAVVKTDHERAARIFQRNCDEGNYGSSCFSMARFHITGKGAEQDDAKAFAYFEKACKHGHAPGCYHAGLLKRSGVGTAPNLPSAMKDFTVACQDPGNIPEACYEMATQFLKARDAVAEPKKGGWLPGWLGGGGGDKPIERDPVKALKLLERGCERGHGPSCFNAAVMYKKGDTGVAPDPEKFARYKAETQRLVKVHGSVGQGVRGT</sequence>
<dbReference type="InterPro" id="IPR011990">
    <property type="entry name" value="TPR-like_helical_dom_sf"/>
</dbReference>
<accession>A0A7S1UIG9</accession>
<dbReference type="PANTHER" id="PTHR13891:SF1">
    <property type="entry name" value="CYTOCHROME C OXIDASE ASSEMBLY FACTOR 7"/>
    <property type="match status" value="1"/>
</dbReference>
<dbReference type="InterPro" id="IPR040239">
    <property type="entry name" value="HcpB-like"/>
</dbReference>
<dbReference type="AlphaFoldDB" id="A0A7S1UIG9"/>
<comment type="similarity">
    <text evidence="1">Belongs to the hcp beta-lactamase family.</text>
</comment>
<evidence type="ECO:0000256" key="1">
    <source>
        <dbReference type="ARBA" id="ARBA00008486"/>
    </source>
</evidence>
<dbReference type="PANTHER" id="PTHR13891">
    <property type="entry name" value="CYTOCHROME C OXIDASE ASSEMBLY FACTOR 7"/>
    <property type="match status" value="1"/>
</dbReference>
<gene>
    <name evidence="3" type="ORF">PPAR1163_LOCUS25498</name>
</gene>
<dbReference type="EMBL" id="HBGJ01040424">
    <property type="protein sequence ID" value="CAD9267072.1"/>
    <property type="molecule type" value="Transcribed_RNA"/>
</dbReference>
<evidence type="ECO:0000313" key="3">
    <source>
        <dbReference type="EMBL" id="CAD9267072.1"/>
    </source>
</evidence>